<dbReference type="Proteomes" id="UP000637643">
    <property type="component" value="Unassembled WGS sequence"/>
</dbReference>
<comment type="caution">
    <text evidence="7">The sequence shown here is derived from an EMBL/GenBank/DDBJ whole genome shotgun (WGS) entry which is preliminary data.</text>
</comment>
<dbReference type="GO" id="GO:0005384">
    <property type="term" value="F:manganese ion transmembrane transporter activity"/>
    <property type="evidence" value="ECO:0007669"/>
    <property type="project" value="TreeGrafter"/>
</dbReference>
<feature type="transmembrane region" description="Helical" evidence="6">
    <location>
        <begin position="141"/>
        <end position="164"/>
    </location>
</feature>
<reference evidence="7" key="1">
    <citation type="journal article" date="2014" name="Int. J. Syst. Evol. Microbiol.">
        <title>Complete genome sequence of Corynebacterium casei LMG S-19264T (=DSM 44701T), isolated from a smear-ripened cheese.</title>
        <authorList>
            <consortium name="US DOE Joint Genome Institute (JGI-PGF)"/>
            <person name="Walter F."/>
            <person name="Albersmeier A."/>
            <person name="Kalinowski J."/>
            <person name="Ruckert C."/>
        </authorList>
    </citation>
    <scope>NUCLEOTIDE SEQUENCE</scope>
    <source>
        <strain evidence="7">CGMCC 1.16134</strain>
    </source>
</reference>
<dbReference type="GO" id="GO:0034755">
    <property type="term" value="P:iron ion transmembrane transport"/>
    <property type="evidence" value="ECO:0007669"/>
    <property type="project" value="TreeGrafter"/>
</dbReference>
<dbReference type="PANTHER" id="PTHR11706:SF33">
    <property type="entry name" value="NATURAL RESISTANCE-ASSOCIATED MACROPHAGE PROTEIN 2"/>
    <property type="match status" value="1"/>
</dbReference>
<dbReference type="HAMAP" id="MF_00221">
    <property type="entry name" value="NRAMP"/>
    <property type="match status" value="1"/>
</dbReference>
<feature type="transmembrane region" description="Helical" evidence="6">
    <location>
        <begin position="306"/>
        <end position="327"/>
    </location>
</feature>
<dbReference type="GO" id="GO:0005886">
    <property type="term" value="C:plasma membrane"/>
    <property type="evidence" value="ECO:0007669"/>
    <property type="project" value="UniProtKB-SubCell"/>
</dbReference>
<evidence type="ECO:0000313" key="7">
    <source>
        <dbReference type="EMBL" id="GGF89168.1"/>
    </source>
</evidence>
<keyword evidence="8" id="KW-1185">Reference proteome</keyword>
<dbReference type="PANTHER" id="PTHR11706">
    <property type="entry name" value="SOLUTE CARRIER PROTEIN FAMILY 11 MEMBER"/>
    <property type="match status" value="1"/>
</dbReference>
<comment type="similarity">
    <text evidence="6">Belongs to the NRAMP family.</text>
</comment>
<dbReference type="AlphaFoldDB" id="A0A917FL40"/>
<reference evidence="7" key="2">
    <citation type="submission" date="2020-09" db="EMBL/GenBank/DDBJ databases">
        <authorList>
            <person name="Sun Q."/>
            <person name="Zhou Y."/>
        </authorList>
    </citation>
    <scope>NUCLEOTIDE SEQUENCE</scope>
    <source>
        <strain evidence="7">CGMCC 1.16134</strain>
    </source>
</reference>
<keyword evidence="6" id="KW-1003">Cell membrane</keyword>
<feature type="transmembrane region" description="Helical" evidence="6">
    <location>
        <begin position="39"/>
        <end position="54"/>
    </location>
</feature>
<feature type="transmembrane region" description="Helical" evidence="6">
    <location>
        <begin position="348"/>
        <end position="367"/>
    </location>
</feature>
<sequence>MLEQNAAESKIINTHHKAHKNTISAQAVLNGDIKGLKRLLPFLGPAFIAAVAYLDPGNFGTNITAGSKYGYLLLWVIAASNLMAVLIQSLSAKLGIATGKNLPEVARERFPKSVSIFLWIQSELVIIATDLAEFIGAALGLYLLFDIPMLPAALITAVGSFAILELQRRGYRSLEAGIAAMVLIVVLAFAFQVIVAKPDLGAVAAGIFTPSFEGVDSIMLAAGILGATVMPHAIYLHSSLTQNRVVGKDEAEKKQIFKLEFIDILIAMLIAGAVNMAMIVVSAALFFKNGLVVEDLDVAFHQFSQLAGPVTAIAFGLGLLIAGLSSSSVGTMAGDVVMQGFINKRINLYLRRAITTIPPLVIIFLGVNATDALVMSQVVLSFGIAFALIPLVIFTSNRQIMGGLVNHRVTSFLGWMISGLVVTLNLFLVYEMLV</sequence>
<feature type="transmembrane region" description="Helical" evidence="6">
    <location>
        <begin position="409"/>
        <end position="430"/>
    </location>
</feature>
<dbReference type="NCBIfam" id="NF001923">
    <property type="entry name" value="PRK00701.1"/>
    <property type="match status" value="1"/>
</dbReference>
<dbReference type="NCBIfam" id="NF037982">
    <property type="entry name" value="Nramp_1"/>
    <property type="match status" value="1"/>
</dbReference>
<dbReference type="GO" id="GO:0015293">
    <property type="term" value="F:symporter activity"/>
    <property type="evidence" value="ECO:0007669"/>
    <property type="project" value="UniProtKB-UniRule"/>
</dbReference>
<keyword evidence="4 6" id="KW-1133">Transmembrane helix</keyword>
<evidence type="ECO:0000256" key="5">
    <source>
        <dbReference type="ARBA" id="ARBA00023136"/>
    </source>
</evidence>
<organism evidence="7 8">
    <name type="scientific">Paenibacillus albidus</name>
    <dbReference type="NCBI Taxonomy" id="2041023"/>
    <lineage>
        <taxon>Bacteria</taxon>
        <taxon>Bacillati</taxon>
        <taxon>Bacillota</taxon>
        <taxon>Bacilli</taxon>
        <taxon>Bacillales</taxon>
        <taxon>Paenibacillaceae</taxon>
        <taxon>Paenibacillus</taxon>
    </lineage>
</organism>
<feature type="transmembrane region" description="Helical" evidence="6">
    <location>
        <begin position="373"/>
        <end position="397"/>
    </location>
</feature>
<dbReference type="Pfam" id="PF01566">
    <property type="entry name" value="Nramp"/>
    <property type="match status" value="1"/>
</dbReference>
<accession>A0A917FL40</accession>
<dbReference type="NCBIfam" id="TIGR01197">
    <property type="entry name" value="nramp"/>
    <property type="match status" value="1"/>
</dbReference>
<dbReference type="InterPro" id="IPR001046">
    <property type="entry name" value="NRAMP_fam"/>
</dbReference>
<dbReference type="EMBL" id="BMKR01000016">
    <property type="protein sequence ID" value="GGF89168.1"/>
    <property type="molecule type" value="Genomic_DNA"/>
</dbReference>
<feature type="transmembrane region" description="Helical" evidence="6">
    <location>
        <begin position="176"/>
        <end position="195"/>
    </location>
</feature>
<feature type="transmembrane region" description="Helical" evidence="6">
    <location>
        <begin position="218"/>
        <end position="240"/>
    </location>
</feature>
<feature type="transmembrane region" description="Helical" evidence="6">
    <location>
        <begin position="116"/>
        <end position="135"/>
    </location>
</feature>
<evidence type="ECO:0000256" key="3">
    <source>
        <dbReference type="ARBA" id="ARBA00022692"/>
    </source>
</evidence>
<evidence type="ECO:0000256" key="2">
    <source>
        <dbReference type="ARBA" id="ARBA00022448"/>
    </source>
</evidence>
<keyword evidence="3 6" id="KW-0812">Transmembrane</keyword>
<dbReference type="PRINTS" id="PR00447">
    <property type="entry name" value="NATRESASSCMP"/>
</dbReference>
<feature type="transmembrane region" description="Helical" evidence="6">
    <location>
        <begin position="74"/>
        <end position="96"/>
    </location>
</feature>
<name>A0A917FL40_9BACL</name>
<keyword evidence="6" id="KW-0406">Ion transport</keyword>
<keyword evidence="6" id="KW-0769">Symport</keyword>
<proteinExistence type="inferred from homology"/>
<evidence type="ECO:0000256" key="4">
    <source>
        <dbReference type="ARBA" id="ARBA00022989"/>
    </source>
</evidence>
<dbReference type="GO" id="GO:0015086">
    <property type="term" value="F:cadmium ion transmembrane transporter activity"/>
    <property type="evidence" value="ECO:0007669"/>
    <property type="project" value="TreeGrafter"/>
</dbReference>
<keyword evidence="2 6" id="KW-0813">Transport</keyword>
<dbReference type="RefSeq" id="WP_189027624.1">
    <property type="nucleotide sequence ID" value="NZ_BMKR01000016.1"/>
</dbReference>
<keyword evidence="5 6" id="KW-0472">Membrane</keyword>
<feature type="transmembrane region" description="Helical" evidence="6">
    <location>
        <begin position="261"/>
        <end position="286"/>
    </location>
</feature>
<comment type="function">
    <text evidence="6">H(+)-stimulated, divalent metal cation uptake system.</text>
</comment>
<evidence type="ECO:0000256" key="6">
    <source>
        <dbReference type="HAMAP-Rule" id="MF_00221"/>
    </source>
</evidence>
<evidence type="ECO:0000256" key="1">
    <source>
        <dbReference type="ARBA" id="ARBA00004141"/>
    </source>
</evidence>
<comment type="subcellular location">
    <subcellularLocation>
        <location evidence="6">Cell membrane</location>
        <topology evidence="6">Multi-pass membrane protein</topology>
    </subcellularLocation>
    <subcellularLocation>
        <location evidence="1">Membrane</location>
        <topology evidence="1">Multi-pass membrane protein</topology>
    </subcellularLocation>
</comment>
<gene>
    <name evidence="6 7" type="primary">mntH</name>
    <name evidence="7" type="ORF">GCM10010912_37880</name>
</gene>
<dbReference type="GO" id="GO:0046872">
    <property type="term" value="F:metal ion binding"/>
    <property type="evidence" value="ECO:0007669"/>
    <property type="project" value="UniProtKB-UniRule"/>
</dbReference>
<protein>
    <recommendedName>
        <fullName evidence="6">Divalent metal cation transporter MntH</fullName>
    </recommendedName>
</protein>
<evidence type="ECO:0000313" key="8">
    <source>
        <dbReference type="Proteomes" id="UP000637643"/>
    </source>
</evidence>